<organism evidence="3 4">
    <name type="scientific">Ensete ventricosum</name>
    <name type="common">Abyssinian banana</name>
    <name type="synonym">Musa ensete</name>
    <dbReference type="NCBI Taxonomy" id="4639"/>
    <lineage>
        <taxon>Eukaryota</taxon>
        <taxon>Viridiplantae</taxon>
        <taxon>Streptophyta</taxon>
        <taxon>Embryophyta</taxon>
        <taxon>Tracheophyta</taxon>
        <taxon>Spermatophyta</taxon>
        <taxon>Magnoliopsida</taxon>
        <taxon>Liliopsida</taxon>
        <taxon>Zingiberales</taxon>
        <taxon>Musaceae</taxon>
        <taxon>Ensete</taxon>
    </lineage>
</organism>
<dbReference type="AlphaFoldDB" id="A0A426YLJ6"/>
<feature type="compositionally biased region" description="Low complexity" evidence="1">
    <location>
        <begin position="322"/>
        <end position="334"/>
    </location>
</feature>
<evidence type="ECO:0000313" key="4">
    <source>
        <dbReference type="Proteomes" id="UP000287651"/>
    </source>
</evidence>
<feature type="region of interest" description="Disordered" evidence="1">
    <location>
        <begin position="278"/>
        <end position="392"/>
    </location>
</feature>
<dbReference type="EMBL" id="AMZH03011589">
    <property type="protein sequence ID" value="RRT52598.1"/>
    <property type="molecule type" value="Genomic_DNA"/>
</dbReference>
<sequence>VGIADLTCARSAVRHLVSFVHPVDQLCWFGHVSGLVVPGRNDLAFGAISYKLVLPLDAFKSPTNKLPTESLETDPITTMASLEQPPPALAHVDAADASSSCPPPPHHRRIPSWRHSRKLRIEIDLHLPRCGLRPSKVLIHSFWISLAGLFLIRLATAVTTATEARVFSIAGAVAAFLPWLLLFLSSAAITVLLETGVCDLTWIFSGSGGGPPQGEPRLVSGQGDDDRDGDGIGRGEASYAIVSSTMGTDASTFSTNQREPCLVGIVAGEASYGIVSSTMGTDASTSSTTQREPRLVSGQCDGDRDDEGEGSGGGEPRYAIVSYTTGTEASSSSGTRRETLLVSGPGDDEGEGSGGGEASYGISSSTAGSEASTSSATPPAVLPESVESAPPV</sequence>
<dbReference type="Proteomes" id="UP000287651">
    <property type="component" value="Unassembled WGS sequence"/>
</dbReference>
<proteinExistence type="predicted"/>
<reference evidence="3 4" key="1">
    <citation type="journal article" date="2014" name="Agronomy (Basel)">
        <title>A Draft Genome Sequence for Ensete ventricosum, the Drought-Tolerant Tree Against Hunger.</title>
        <authorList>
            <person name="Harrison J."/>
            <person name="Moore K.A."/>
            <person name="Paszkiewicz K."/>
            <person name="Jones T."/>
            <person name="Grant M."/>
            <person name="Ambacheew D."/>
            <person name="Muzemil S."/>
            <person name="Studholme D.J."/>
        </authorList>
    </citation>
    <scope>NUCLEOTIDE SEQUENCE [LARGE SCALE GENOMIC DNA]</scope>
</reference>
<feature type="transmembrane region" description="Helical" evidence="2">
    <location>
        <begin position="137"/>
        <end position="155"/>
    </location>
</feature>
<feature type="non-terminal residue" evidence="3">
    <location>
        <position position="1"/>
    </location>
</feature>
<feature type="compositionally biased region" description="Polar residues" evidence="1">
    <location>
        <begin position="278"/>
        <end position="290"/>
    </location>
</feature>
<evidence type="ECO:0000256" key="2">
    <source>
        <dbReference type="SAM" id="Phobius"/>
    </source>
</evidence>
<name>A0A426YLJ6_ENSVE</name>
<feature type="transmembrane region" description="Helical" evidence="2">
    <location>
        <begin position="167"/>
        <end position="193"/>
    </location>
</feature>
<gene>
    <name evidence="3" type="ORF">B296_00044220</name>
</gene>
<accession>A0A426YLJ6</accession>
<comment type="caution">
    <text evidence="3">The sequence shown here is derived from an EMBL/GenBank/DDBJ whole genome shotgun (WGS) entry which is preliminary data.</text>
</comment>
<keyword evidence="2" id="KW-0472">Membrane</keyword>
<protein>
    <submittedName>
        <fullName evidence="3">Uncharacterized protein</fullName>
    </submittedName>
</protein>
<keyword evidence="2" id="KW-0812">Transmembrane</keyword>
<keyword evidence="2" id="KW-1133">Transmembrane helix</keyword>
<evidence type="ECO:0000256" key="1">
    <source>
        <dbReference type="SAM" id="MobiDB-lite"/>
    </source>
</evidence>
<evidence type="ECO:0000313" key="3">
    <source>
        <dbReference type="EMBL" id="RRT52598.1"/>
    </source>
</evidence>
<feature type="compositionally biased region" description="Low complexity" evidence="1">
    <location>
        <begin position="359"/>
        <end position="377"/>
    </location>
</feature>
<feature type="region of interest" description="Disordered" evidence="1">
    <location>
        <begin position="209"/>
        <end position="234"/>
    </location>
</feature>